<keyword evidence="2" id="KW-1185">Reference proteome</keyword>
<organism evidence="1 2">
    <name type="scientific">Kribbella caucasensis</name>
    <dbReference type="NCBI Taxonomy" id="2512215"/>
    <lineage>
        <taxon>Bacteria</taxon>
        <taxon>Bacillati</taxon>
        <taxon>Actinomycetota</taxon>
        <taxon>Actinomycetes</taxon>
        <taxon>Propionibacteriales</taxon>
        <taxon>Kribbellaceae</taxon>
        <taxon>Kribbella</taxon>
    </lineage>
</organism>
<accession>A0A4R6JGD1</accession>
<dbReference type="Proteomes" id="UP000295388">
    <property type="component" value="Unassembled WGS sequence"/>
</dbReference>
<protein>
    <submittedName>
        <fullName evidence="1">Uncharacterized protein</fullName>
    </submittedName>
</protein>
<evidence type="ECO:0000313" key="2">
    <source>
        <dbReference type="Proteomes" id="UP000295388"/>
    </source>
</evidence>
<evidence type="ECO:0000313" key="1">
    <source>
        <dbReference type="EMBL" id="TDO34742.1"/>
    </source>
</evidence>
<proteinExistence type="predicted"/>
<sequence length="83" mass="9719">MLTEQQQRDWFLREITEEIKRYPEQAEESDYQAGFVKGVIDAYVRAAHHFDLIDGDMLGDYMANELGEVPHEFENLLPRADES</sequence>
<reference evidence="1 2" key="1">
    <citation type="submission" date="2019-03" db="EMBL/GenBank/DDBJ databases">
        <title>Genomic Encyclopedia of Type Strains, Phase III (KMG-III): the genomes of soil and plant-associated and newly described type strains.</title>
        <authorList>
            <person name="Whitman W."/>
        </authorList>
    </citation>
    <scope>NUCLEOTIDE SEQUENCE [LARGE SCALE GENOMIC DNA]</scope>
    <source>
        <strain evidence="1 2">VKM Ac-2527</strain>
    </source>
</reference>
<comment type="caution">
    <text evidence="1">The sequence shown here is derived from an EMBL/GenBank/DDBJ whole genome shotgun (WGS) entry which is preliminary data.</text>
</comment>
<gene>
    <name evidence="1" type="ORF">EV643_126102</name>
</gene>
<name>A0A4R6JGD1_9ACTN</name>
<dbReference type="RefSeq" id="WP_133804835.1">
    <property type="nucleotide sequence ID" value="NZ_SNWQ01000026.1"/>
</dbReference>
<dbReference type="AlphaFoldDB" id="A0A4R6JGD1"/>
<dbReference type="EMBL" id="SNWQ01000026">
    <property type="protein sequence ID" value="TDO34742.1"/>
    <property type="molecule type" value="Genomic_DNA"/>
</dbReference>